<evidence type="ECO:0000313" key="17">
    <source>
        <dbReference type="Proteomes" id="UP000238479"/>
    </source>
</evidence>
<dbReference type="Pfam" id="PF13516">
    <property type="entry name" value="LRR_6"/>
    <property type="match status" value="1"/>
</dbReference>
<feature type="signal peptide" evidence="14">
    <location>
        <begin position="1"/>
        <end position="17"/>
    </location>
</feature>
<keyword evidence="9 13" id="KW-0472">Membrane</keyword>
<evidence type="ECO:0000256" key="10">
    <source>
        <dbReference type="ARBA" id="ARBA00023170"/>
    </source>
</evidence>
<name>A0A2P6R966_ROSCH</name>
<evidence type="ECO:0000259" key="15">
    <source>
        <dbReference type="Pfam" id="PF08263"/>
    </source>
</evidence>
<dbReference type="PROSITE" id="PS51450">
    <property type="entry name" value="LRR"/>
    <property type="match status" value="2"/>
</dbReference>
<comment type="caution">
    <text evidence="16">The sequence shown here is derived from an EMBL/GenBank/DDBJ whole genome shotgun (WGS) entry which is preliminary data.</text>
</comment>
<accession>A0A2P6R966</accession>
<dbReference type="Gramene" id="PRQ42966">
    <property type="protein sequence ID" value="PRQ42966"/>
    <property type="gene ID" value="RchiOBHm_Chr3g0463341"/>
</dbReference>
<evidence type="ECO:0000256" key="12">
    <source>
        <dbReference type="SAM" id="MobiDB-lite"/>
    </source>
</evidence>
<keyword evidence="5 13" id="KW-0812">Transmembrane</keyword>
<dbReference type="SUPFAM" id="SSF52058">
    <property type="entry name" value="L domain-like"/>
    <property type="match status" value="2"/>
</dbReference>
<feature type="domain" description="Leucine-rich repeat-containing N-terminal plant-type" evidence="15">
    <location>
        <begin position="23"/>
        <end position="63"/>
    </location>
</feature>
<feature type="transmembrane region" description="Helical" evidence="13">
    <location>
        <begin position="981"/>
        <end position="1002"/>
    </location>
</feature>
<dbReference type="FunFam" id="3.80.10.10:FF:000213">
    <property type="entry name" value="Tyrosine-sulfated glycopeptide receptor 1"/>
    <property type="match status" value="2"/>
</dbReference>
<comment type="subcellular location">
    <subcellularLocation>
        <location evidence="1">Cell membrane</location>
        <topology evidence="1">Single-pass type I membrane protein</topology>
    </subcellularLocation>
</comment>
<evidence type="ECO:0000256" key="14">
    <source>
        <dbReference type="SAM" id="SignalP"/>
    </source>
</evidence>
<keyword evidence="7" id="KW-0677">Repeat</keyword>
<feature type="region of interest" description="Disordered" evidence="12">
    <location>
        <begin position="948"/>
        <end position="971"/>
    </location>
</feature>
<dbReference type="InterPro" id="IPR003591">
    <property type="entry name" value="Leu-rich_rpt_typical-subtyp"/>
</dbReference>
<keyword evidence="17" id="KW-1185">Reference proteome</keyword>
<dbReference type="Pfam" id="PF13855">
    <property type="entry name" value="LRR_8"/>
    <property type="match status" value="2"/>
</dbReference>
<evidence type="ECO:0000256" key="8">
    <source>
        <dbReference type="ARBA" id="ARBA00022989"/>
    </source>
</evidence>
<dbReference type="Pfam" id="PF08263">
    <property type="entry name" value="LRRNT_2"/>
    <property type="match status" value="1"/>
</dbReference>
<proteinExistence type="inferred from homology"/>
<evidence type="ECO:0000256" key="5">
    <source>
        <dbReference type="ARBA" id="ARBA00022692"/>
    </source>
</evidence>
<dbReference type="InterPro" id="IPR001611">
    <property type="entry name" value="Leu-rich_rpt"/>
</dbReference>
<dbReference type="InterPro" id="IPR032675">
    <property type="entry name" value="LRR_dom_sf"/>
</dbReference>
<keyword evidence="11" id="KW-0325">Glycoprotein</keyword>
<protein>
    <submittedName>
        <fullName evidence="16">Putative leucine-rich repeat-containing, plant-type, leucine-rich repeat domain, L</fullName>
    </submittedName>
</protein>
<feature type="compositionally biased region" description="Polar residues" evidence="12">
    <location>
        <begin position="955"/>
        <end position="971"/>
    </location>
</feature>
<dbReference type="SMART" id="SM00369">
    <property type="entry name" value="LRR_TYP"/>
    <property type="match status" value="10"/>
</dbReference>
<dbReference type="Gene3D" id="3.80.10.10">
    <property type="entry name" value="Ribonuclease Inhibitor"/>
    <property type="match status" value="5"/>
</dbReference>
<keyword evidence="3" id="KW-1003">Cell membrane</keyword>
<gene>
    <name evidence="16" type="ORF">RchiOBHm_Chr3g0463341</name>
</gene>
<keyword evidence="6 14" id="KW-0732">Signal</keyword>
<keyword evidence="8 13" id="KW-1133">Transmembrane helix</keyword>
<dbReference type="OMA" id="HIFIPLC"/>
<evidence type="ECO:0000256" key="9">
    <source>
        <dbReference type="ARBA" id="ARBA00023136"/>
    </source>
</evidence>
<evidence type="ECO:0000256" key="13">
    <source>
        <dbReference type="SAM" id="Phobius"/>
    </source>
</evidence>
<dbReference type="GO" id="GO:0005886">
    <property type="term" value="C:plasma membrane"/>
    <property type="evidence" value="ECO:0007669"/>
    <property type="project" value="UniProtKB-SubCell"/>
</dbReference>
<evidence type="ECO:0000256" key="3">
    <source>
        <dbReference type="ARBA" id="ARBA00022475"/>
    </source>
</evidence>
<dbReference type="Pfam" id="PF00560">
    <property type="entry name" value="LRR_1"/>
    <property type="match status" value="8"/>
</dbReference>
<dbReference type="SUPFAM" id="SSF52047">
    <property type="entry name" value="RNI-like"/>
    <property type="match status" value="1"/>
</dbReference>
<dbReference type="Proteomes" id="UP000238479">
    <property type="component" value="Chromosome 3"/>
</dbReference>
<evidence type="ECO:0000256" key="7">
    <source>
        <dbReference type="ARBA" id="ARBA00022737"/>
    </source>
</evidence>
<evidence type="ECO:0000256" key="1">
    <source>
        <dbReference type="ARBA" id="ARBA00004251"/>
    </source>
</evidence>
<evidence type="ECO:0000256" key="11">
    <source>
        <dbReference type="ARBA" id="ARBA00023180"/>
    </source>
</evidence>
<dbReference type="PANTHER" id="PTHR48052:SF8">
    <property type="entry name" value="LRR RECEPTOR-LIKE SERINE_THREONINE-PROTEIN KINASE FLS2"/>
    <property type="match status" value="1"/>
</dbReference>
<dbReference type="InterPro" id="IPR013210">
    <property type="entry name" value="LRR_N_plant-typ"/>
</dbReference>
<evidence type="ECO:0000313" key="16">
    <source>
        <dbReference type="EMBL" id="PRQ42966.1"/>
    </source>
</evidence>
<dbReference type="AlphaFoldDB" id="A0A2P6R966"/>
<keyword evidence="10" id="KW-0675">Receptor</keyword>
<dbReference type="PANTHER" id="PTHR48052">
    <property type="entry name" value="UNNAMED PRODUCT"/>
    <property type="match status" value="1"/>
</dbReference>
<comment type="similarity">
    <text evidence="2">Belongs to the RLP family.</text>
</comment>
<organism evidence="16 17">
    <name type="scientific">Rosa chinensis</name>
    <name type="common">China rose</name>
    <dbReference type="NCBI Taxonomy" id="74649"/>
    <lineage>
        <taxon>Eukaryota</taxon>
        <taxon>Viridiplantae</taxon>
        <taxon>Streptophyta</taxon>
        <taxon>Embryophyta</taxon>
        <taxon>Tracheophyta</taxon>
        <taxon>Spermatophyta</taxon>
        <taxon>Magnoliopsida</taxon>
        <taxon>eudicotyledons</taxon>
        <taxon>Gunneridae</taxon>
        <taxon>Pentapetalae</taxon>
        <taxon>rosids</taxon>
        <taxon>fabids</taxon>
        <taxon>Rosales</taxon>
        <taxon>Rosaceae</taxon>
        <taxon>Rosoideae</taxon>
        <taxon>Rosoideae incertae sedis</taxon>
        <taxon>Rosa</taxon>
    </lineage>
</organism>
<keyword evidence="4" id="KW-0433">Leucine-rich repeat</keyword>
<evidence type="ECO:0000256" key="2">
    <source>
        <dbReference type="ARBA" id="ARBA00009592"/>
    </source>
</evidence>
<reference evidence="16 17" key="1">
    <citation type="journal article" date="2018" name="Nat. Genet.">
        <title>The Rosa genome provides new insights in the design of modern roses.</title>
        <authorList>
            <person name="Bendahmane M."/>
        </authorList>
    </citation>
    <scope>NUCLEOTIDE SEQUENCE [LARGE SCALE GENOMIC DNA]</scope>
    <source>
        <strain evidence="17">cv. Old Blush</strain>
    </source>
</reference>
<dbReference type="EMBL" id="PDCK01000041">
    <property type="protein sequence ID" value="PRQ42966.1"/>
    <property type="molecule type" value="Genomic_DNA"/>
</dbReference>
<feature type="chain" id="PRO_5015103904" evidence="14">
    <location>
        <begin position="18"/>
        <end position="1044"/>
    </location>
</feature>
<sequence>MKTLLPFFLFLIAAVHSQQCTKDQQLTLLDFKNGLVFNSSLSSKLVSWNSRTDCCSWSGVTCSTNGTVVALDISRESISGGIDNSSSLFDLQHLQSLSLAFNNFTGSQIPSATGKLTGLRYLNLSSAGYKGKIPIDISLLTKLVILDISNQGLEIQNLSLLVQNLTKLAELYLDNVNILSQRSDWSLAISSSLPNLKVLSLSNCHLSGPIDKSLAKLSSLSVIRLDFNKISSPIPGFIANFTNLTTLSLSSCGLQGTFPKEIIQVPSLQTIDLSFNYGLGGSLPEFSKNASLQSLNLFVTNFSGVLPDSIGNLNMLSTIDLTGCKFTGSIPRSMGNLTKLVHFDLSGNQFTGSIPCFSSAKNLAEINLSGNDLTGHISCTQWQNLTSLVTINLSNNMLQGNLSSSLFCLPLLKSLDLGHNQFSGQFPEICNASSYLLEIVDFSDNNLEGPIPMSIFNLRGLQRLLLNSNSLNGSFPLDGLHKLINLQFLYLSENSLVLSYDATNSSYSSFPQLYQLMLASGKLTTFPDFLRNQSELTFLDLSNNLIPGMIPNWLWKLNLHHLNLSCNSLRTIEGPLLNVTSPWLLDLSYNRLQGQIPNFSSYYLDCSSNNFSSGIPTGADFSRYTSFFSVGNNNLNGIIPGSICNSAALEVLDLSNNSFTGTLPQCFTTMSSLAVLDLSGNNVTNVHALPQNCNLGSLDLSGNQLEGQLPKSLVNCTKLEVLNLGNNQITDTFPCFLKNISTLRLLSLRSNNFYGPTGCPKTNGAWPMLQVIDLADNNFDGEISGRFLSTWQTMIANKDDAASNRYYLGMQGGMHYVIIYRDAVTVSSKGLQMNLAKILTVFTLIDFSCNKFNGSIPEEIGGLKSLRVLNLSNNAFTGAIPSSLSNLQVVESLDLSQNNLSGEIPPQFAKLTFLSFLNLSNNQLVGKIPTSTQFSTFPKTSFEGNKDLWGPPLTEENTAGTSPPTIEGSSQISGHEVDWDIISIEIGFASGFGVAIASLFLCKRWRQWYYMAMYNMLVRIFPQLEQRFGNHRRHVSIHQRYGRR</sequence>
<evidence type="ECO:0000256" key="6">
    <source>
        <dbReference type="ARBA" id="ARBA00022729"/>
    </source>
</evidence>
<evidence type="ECO:0000256" key="4">
    <source>
        <dbReference type="ARBA" id="ARBA00022614"/>
    </source>
</evidence>